<dbReference type="RefSeq" id="WP_264728445.1">
    <property type="nucleotide sequence ID" value="NZ_JAPDNR010000001.1"/>
</dbReference>
<dbReference type="Pfam" id="PF04773">
    <property type="entry name" value="FecR"/>
    <property type="match status" value="1"/>
</dbReference>
<feature type="domain" description="Protein FecR C-terminal" evidence="3">
    <location>
        <begin position="298"/>
        <end position="367"/>
    </location>
</feature>
<evidence type="ECO:0000259" key="2">
    <source>
        <dbReference type="Pfam" id="PF04773"/>
    </source>
</evidence>
<feature type="transmembrane region" description="Helical" evidence="1">
    <location>
        <begin position="74"/>
        <end position="94"/>
    </location>
</feature>
<dbReference type="PIRSF" id="PIRSF018266">
    <property type="entry name" value="FecR"/>
    <property type="match status" value="1"/>
</dbReference>
<accession>A0ABT3IH28</accession>
<evidence type="ECO:0000313" key="4">
    <source>
        <dbReference type="EMBL" id="MCW3483275.1"/>
    </source>
</evidence>
<dbReference type="InterPro" id="IPR012373">
    <property type="entry name" value="Ferrdict_sens_TM"/>
</dbReference>
<dbReference type="InterPro" id="IPR032508">
    <property type="entry name" value="FecR_C"/>
</dbReference>
<feature type="domain" description="FecR protein" evidence="2">
    <location>
        <begin position="161"/>
        <end position="253"/>
    </location>
</feature>
<evidence type="ECO:0000259" key="3">
    <source>
        <dbReference type="Pfam" id="PF16344"/>
    </source>
</evidence>
<keyword evidence="1" id="KW-0472">Membrane</keyword>
<sequence>MTDHKSDNDIDWDKLLELLDGKEAEASLNEAEIAALAAAREMRARMGAGKFSAAEGWQLFVQERDKRKGRMMRLVKITIAALLILAVGAGLWIMQPAHQPVEVADEIPAGKVRLKLADGRAITIGKDTQVIKNNAGAQIQAAPASLIYTAGGAGEKITAMDTLEVPRGIRFSLKLADGTLVWLNAASRLIYPATFNSTAREVYIEGEAFFEVASNARQPFIVHAGKTAMKVLGTAFNVNTYGPLITATLSSGRLLVTAGQSQTILLPDEQALYNEQDATLRKRTVESRIFTAWKEGDLFFEDATLLDITTILGRNYDYHFVFEDKNLEQLSFTLDMRRPDALQDALNLISKSMPQLHFRVTGKTIYITKRL</sequence>
<keyword evidence="1" id="KW-1133">Transmembrane helix</keyword>
<dbReference type="Proteomes" id="UP001207742">
    <property type="component" value="Unassembled WGS sequence"/>
</dbReference>
<keyword evidence="1" id="KW-0812">Transmembrane</keyword>
<name>A0ABT3IH28_9BACT</name>
<dbReference type="EMBL" id="JAPDNS010000001">
    <property type="protein sequence ID" value="MCW3483275.1"/>
    <property type="molecule type" value="Genomic_DNA"/>
</dbReference>
<dbReference type="Pfam" id="PF16344">
    <property type="entry name" value="FecR_C"/>
    <property type="match status" value="1"/>
</dbReference>
<gene>
    <name evidence="4" type="ORF">OL497_05185</name>
</gene>
<reference evidence="4 5" key="1">
    <citation type="submission" date="2022-10" db="EMBL/GenBank/DDBJ databases">
        <title>Chitinophaga nivalis PC15 sp. nov., isolated from Pyeongchang county, South Korea.</title>
        <authorList>
            <person name="Trinh H.N."/>
        </authorList>
    </citation>
    <scope>NUCLEOTIDE SEQUENCE [LARGE SCALE GENOMIC DNA]</scope>
    <source>
        <strain evidence="4 5">PC14</strain>
    </source>
</reference>
<dbReference type="PANTHER" id="PTHR30273:SF2">
    <property type="entry name" value="PROTEIN FECR"/>
    <property type="match status" value="1"/>
</dbReference>
<dbReference type="Gene3D" id="3.55.50.30">
    <property type="match status" value="1"/>
</dbReference>
<dbReference type="PANTHER" id="PTHR30273">
    <property type="entry name" value="PERIPLASMIC SIGNAL SENSOR AND SIGMA FACTOR ACTIVATOR FECR-RELATED"/>
    <property type="match status" value="1"/>
</dbReference>
<keyword evidence="5" id="KW-1185">Reference proteome</keyword>
<protein>
    <submittedName>
        <fullName evidence="4">FecR domain-containing protein</fullName>
    </submittedName>
</protein>
<comment type="caution">
    <text evidence="4">The sequence shown here is derived from an EMBL/GenBank/DDBJ whole genome shotgun (WGS) entry which is preliminary data.</text>
</comment>
<organism evidence="4 5">
    <name type="scientific">Chitinophaga nivalis</name>
    <dbReference type="NCBI Taxonomy" id="2991709"/>
    <lineage>
        <taxon>Bacteria</taxon>
        <taxon>Pseudomonadati</taxon>
        <taxon>Bacteroidota</taxon>
        <taxon>Chitinophagia</taxon>
        <taxon>Chitinophagales</taxon>
        <taxon>Chitinophagaceae</taxon>
        <taxon>Chitinophaga</taxon>
    </lineage>
</organism>
<evidence type="ECO:0000256" key="1">
    <source>
        <dbReference type="SAM" id="Phobius"/>
    </source>
</evidence>
<proteinExistence type="predicted"/>
<dbReference type="InterPro" id="IPR006860">
    <property type="entry name" value="FecR"/>
</dbReference>
<evidence type="ECO:0000313" key="5">
    <source>
        <dbReference type="Proteomes" id="UP001207742"/>
    </source>
</evidence>
<dbReference type="Gene3D" id="2.60.120.1440">
    <property type="match status" value="1"/>
</dbReference>